<reference evidence="1" key="1">
    <citation type="journal article" date="2021" name="Mol. Ecol. Resour.">
        <title>Apolygus lucorum genome provides insights into omnivorousness and mesophyll feeding.</title>
        <authorList>
            <person name="Liu Y."/>
            <person name="Liu H."/>
            <person name="Wang H."/>
            <person name="Huang T."/>
            <person name="Liu B."/>
            <person name="Yang B."/>
            <person name="Yin L."/>
            <person name="Li B."/>
            <person name="Zhang Y."/>
            <person name="Zhang S."/>
            <person name="Jiang F."/>
            <person name="Zhang X."/>
            <person name="Ren Y."/>
            <person name="Wang B."/>
            <person name="Wang S."/>
            <person name="Lu Y."/>
            <person name="Wu K."/>
            <person name="Fan W."/>
            <person name="Wang G."/>
        </authorList>
    </citation>
    <scope>NUCLEOTIDE SEQUENCE</scope>
    <source>
        <strain evidence="1">12Hb</strain>
    </source>
</reference>
<protein>
    <recommendedName>
        <fullName evidence="3">Endonuclease/exonuclease/phosphatase domain-containing protein</fullName>
    </recommendedName>
</protein>
<dbReference type="GO" id="GO:0031012">
    <property type="term" value="C:extracellular matrix"/>
    <property type="evidence" value="ECO:0007669"/>
    <property type="project" value="TreeGrafter"/>
</dbReference>
<accession>A0A6A4JVG6</accession>
<dbReference type="Gene3D" id="3.60.10.10">
    <property type="entry name" value="Endonuclease/exonuclease/phosphatase"/>
    <property type="match status" value="1"/>
</dbReference>
<proteinExistence type="predicted"/>
<evidence type="ECO:0000313" key="2">
    <source>
        <dbReference type="Proteomes" id="UP000466442"/>
    </source>
</evidence>
<dbReference type="InterPro" id="IPR036691">
    <property type="entry name" value="Endo/exonu/phosph_ase_sf"/>
</dbReference>
<name>A0A6A4JVG6_APOLU</name>
<dbReference type="SUPFAM" id="SSF56219">
    <property type="entry name" value="DNase I-like"/>
    <property type="match status" value="1"/>
</dbReference>
<dbReference type="PANTHER" id="PTHR33395:SF22">
    <property type="entry name" value="REVERSE TRANSCRIPTASE DOMAIN-CONTAINING PROTEIN"/>
    <property type="match status" value="1"/>
</dbReference>
<evidence type="ECO:0000313" key="1">
    <source>
        <dbReference type="EMBL" id="KAF6208516.1"/>
    </source>
</evidence>
<sequence>MHYFSDDLEQLFVVLPDLQLVIGVIYLPSYSPLSSFQRHFEDLESLVATLPGFQVLLAGDYNLPGISADDWNCETPFCLPTTKAYAVFESLQLFGLHQFNKLPNAYGNVLDLVLSSVGSIDVHPGTPLVDEDPAHPTLLLKLTVESSPTATQAASCFAFNFKRGNYTSMDGWLASHNWSTLHSLPINDAVDSFYSILNEAIALFVPKTVAFTSNYPKWFSSELIQLVRRKNFAHHRFKITSSLDDYKAFSHLRAKCRSSSRECYSSYLQSVQDRN</sequence>
<dbReference type="EMBL" id="WIXP02000007">
    <property type="protein sequence ID" value="KAF6208516.1"/>
    <property type="molecule type" value="Genomic_DNA"/>
</dbReference>
<dbReference type="GO" id="GO:0007508">
    <property type="term" value="P:larval heart development"/>
    <property type="evidence" value="ECO:0007669"/>
    <property type="project" value="TreeGrafter"/>
</dbReference>
<dbReference type="PANTHER" id="PTHR33395">
    <property type="entry name" value="TRANSCRIPTASE, PUTATIVE-RELATED-RELATED"/>
    <property type="match status" value="1"/>
</dbReference>
<organism evidence="1 2">
    <name type="scientific">Apolygus lucorum</name>
    <name type="common">Small green plant bug</name>
    <name type="synonym">Lygocoris lucorum</name>
    <dbReference type="NCBI Taxonomy" id="248454"/>
    <lineage>
        <taxon>Eukaryota</taxon>
        <taxon>Metazoa</taxon>
        <taxon>Ecdysozoa</taxon>
        <taxon>Arthropoda</taxon>
        <taxon>Hexapoda</taxon>
        <taxon>Insecta</taxon>
        <taxon>Pterygota</taxon>
        <taxon>Neoptera</taxon>
        <taxon>Paraneoptera</taxon>
        <taxon>Hemiptera</taxon>
        <taxon>Heteroptera</taxon>
        <taxon>Panheteroptera</taxon>
        <taxon>Cimicomorpha</taxon>
        <taxon>Miridae</taxon>
        <taxon>Mirini</taxon>
        <taxon>Apolygus</taxon>
    </lineage>
</organism>
<comment type="caution">
    <text evidence="1">The sequence shown here is derived from an EMBL/GenBank/DDBJ whole genome shotgun (WGS) entry which is preliminary data.</text>
</comment>
<dbReference type="Proteomes" id="UP000466442">
    <property type="component" value="Unassembled WGS sequence"/>
</dbReference>
<dbReference type="OrthoDB" id="6629632at2759"/>
<keyword evidence="2" id="KW-1185">Reference proteome</keyword>
<gene>
    <name evidence="1" type="ORF">GE061_016974</name>
</gene>
<evidence type="ECO:0008006" key="3">
    <source>
        <dbReference type="Google" id="ProtNLM"/>
    </source>
</evidence>
<dbReference type="AlphaFoldDB" id="A0A6A4JVG6"/>
<dbReference type="GO" id="GO:0061343">
    <property type="term" value="P:cell adhesion involved in heart morphogenesis"/>
    <property type="evidence" value="ECO:0007669"/>
    <property type="project" value="TreeGrafter"/>
</dbReference>